<dbReference type="Proteomes" id="UP000682733">
    <property type="component" value="Unassembled WGS sequence"/>
</dbReference>
<evidence type="ECO:0000259" key="9">
    <source>
        <dbReference type="PROSITE" id="PS51873"/>
    </source>
</evidence>
<keyword evidence="4" id="KW-0479">Metal-binding</keyword>
<dbReference type="PANTHER" id="PTHR11685">
    <property type="entry name" value="RBR FAMILY RING FINGER AND IBR DOMAIN-CONTAINING"/>
    <property type="match status" value="1"/>
</dbReference>
<keyword evidence="7" id="KW-0833">Ubl conjugation pathway</keyword>
<dbReference type="PROSITE" id="PS51873">
    <property type="entry name" value="TRIAD"/>
    <property type="match status" value="1"/>
</dbReference>
<evidence type="ECO:0000256" key="4">
    <source>
        <dbReference type="ARBA" id="ARBA00022723"/>
    </source>
</evidence>
<evidence type="ECO:0000256" key="3">
    <source>
        <dbReference type="ARBA" id="ARBA00022679"/>
    </source>
</evidence>
<reference evidence="11" key="1">
    <citation type="submission" date="2021-02" db="EMBL/GenBank/DDBJ databases">
        <authorList>
            <person name="Nowell W R."/>
        </authorList>
    </citation>
    <scope>NUCLEOTIDE SEQUENCE</scope>
</reference>
<evidence type="ECO:0000313" key="11">
    <source>
        <dbReference type="EMBL" id="CAF1199986.1"/>
    </source>
</evidence>
<keyword evidence="5" id="KW-0677">Repeat</keyword>
<dbReference type="InterPro" id="IPR017907">
    <property type="entry name" value="Znf_RING_CS"/>
</dbReference>
<dbReference type="EMBL" id="CAJOBA010006279">
    <property type="protein sequence ID" value="CAF3768529.1"/>
    <property type="molecule type" value="Genomic_DNA"/>
</dbReference>
<keyword evidence="3" id="KW-0808">Transferase</keyword>
<dbReference type="EMBL" id="CAJNOQ010008546">
    <property type="protein sequence ID" value="CAF1199986.1"/>
    <property type="molecule type" value="Genomic_DNA"/>
</dbReference>
<dbReference type="Proteomes" id="UP000681722">
    <property type="component" value="Unassembled WGS sequence"/>
</dbReference>
<evidence type="ECO:0000313" key="10">
    <source>
        <dbReference type="EMBL" id="CAF0998997.1"/>
    </source>
</evidence>
<dbReference type="AlphaFoldDB" id="A0A814WDM9"/>
<dbReference type="SUPFAM" id="SSF57850">
    <property type="entry name" value="RING/U-box"/>
    <property type="match status" value="2"/>
</dbReference>
<gene>
    <name evidence="11" type="ORF">GPM918_LOCUS23669</name>
    <name evidence="10" type="ORF">OVA965_LOCUS14461</name>
    <name evidence="13" type="ORF">SRO942_LOCUS23670</name>
    <name evidence="12" type="ORF">TMI583_LOCUS14465</name>
</gene>
<accession>A0A814WDM9</accession>
<keyword evidence="14" id="KW-1185">Reference proteome</keyword>
<evidence type="ECO:0000256" key="6">
    <source>
        <dbReference type="ARBA" id="ARBA00022771"/>
    </source>
</evidence>
<dbReference type="SMART" id="SM00647">
    <property type="entry name" value="IBR"/>
    <property type="match status" value="2"/>
</dbReference>
<keyword evidence="8" id="KW-0862">Zinc</keyword>
<dbReference type="EC" id="2.3.2.31" evidence="2"/>
<dbReference type="EMBL" id="CAJOBC010008548">
    <property type="protein sequence ID" value="CAF3964561.1"/>
    <property type="molecule type" value="Genomic_DNA"/>
</dbReference>
<dbReference type="InterPro" id="IPR044066">
    <property type="entry name" value="TRIAD_supradom"/>
</dbReference>
<evidence type="ECO:0000256" key="1">
    <source>
        <dbReference type="ARBA" id="ARBA00001798"/>
    </source>
</evidence>
<evidence type="ECO:0000256" key="2">
    <source>
        <dbReference type="ARBA" id="ARBA00012251"/>
    </source>
</evidence>
<comment type="catalytic activity">
    <reaction evidence="1">
        <text>[E2 ubiquitin-conjugating enzyme]-S-ubiquitinyl-L-cysteine + [acceptor protein]-L-lysine = [E2 ubiquitin-conjugating enzyme]-L-cysteine + [acceptor protein]-N(6)-ubiquitinyl-L-lysine.</text>
        <dbReference type="EC" id="2.3.2.31"/>
    </reaction>
</comment>
<dbReference type="OrthoDB" id="1431934at2759"/>
<evidence type="ECO:0000256" key="7">
    <source>
        <dbReference type="ARBA" id="ARBA00022786"/>
    </source>
</evidence>
<organism evidence="11 14">
    <name type="scientific">Didymodactylos carnosus</name>
    <dbReference type="NCBI Taxonomy" id="1234261"/>
    <lineage>
        <taxon>Eukaryota</taxon>
        <taxon>Metazoa</taxon>
        <taxon>Spiralia</taxon>
        <taxon>Gnathifera</taxon>
        <taxon>Rotifera</taxon>
        <taxon>Eurotatoria</taxon>
        <taxon>Bdelloidea</taxon>
        <taxon>Philodinida</taxon>
        <taxon>Philodinidae</taxon>
        <taxon>Didymodactylos</taxon>
    </lineage>
</organism>
<evidence type="ECO:0000256" key="5">
    <source>
        <dbReference type="ARBA" id="ARBA00022737"/>
    </source>
</evidence>
<dbReference type="GO" id="GO:0016567">
    <property type="term" value="P:protein ubiquitination"/>
    <property type="evidence" value="ECO:0007669"/>
    <property type="project" value="InterPro"/>
</dbReference>
<comment type="caution">
    <text evidence="11">The sequence shown here is derived from an EMBL/GenBank/DDBJ whole genome shotgun (WGS) entry which is preliminary data.</text>
</comment>
<dbReference type="EMBL" id="CAJNOK010006271">
    <property type="protein sequence ID" value="CAF0998997.1"/>
    <property type="molecule type" value="Genomic_DNA"/>
</dbReference>
<dbReference type="Proteomes" id="UP000663829">
    <property type="component" value="Unassembled WGS sequence"/>
</dbReference>
<dbReference type="GO" id="GO:0061630">
    <property type="term" value="F:ubiquitin protein ligase activity"/>
    <property type="evidence" value="ECO:0007669"/>
    <property type="project" value="UniProtKB-EC"/>
</dbReference>
<dbReference type="Gene3D" id="1.20.120.1750">
    <property type="match status" value="1"/>
</dbReference>
<dbReference type="GO" id="GO:0008270">
    <property type="term" value="F:zinc ion binding"/>
    <property type="evidence" value="ECO:0007669"/>
    <property type="project" value="UniProtKB-KW"/>
</dbReference>
<name>A0A814WDM9_9BILA</name>
<feature type="domain" description="RING-type" evidence="9">
    <location>
        <begin position="1"/>
        <end position="175"/>
    </location>
</feature>
<dbReference type="Pfam" id="PF01485">
    <property type="entry name" value="IBR"/>
    <property type="match status" value="1"/>
</dbReference>
<evidence type="ECO:0000256" key="8">
    <source>
        <dbReference type="ARBA" id="ARBA00022833"/>
    </source>
</evidence>
<dbReference type="Proteomes" id="UP000677228">
    <property type="component" value="Unassembled WGS sequence"/>
</dbReference>
<dbReference type="InterPro" id="IPR031127">
    <property type="entry name" value="E3_UB_ligase_RBR"/>
</dbReference>
<proteinExistence type="predicted"/>
<evidence type="ECO:0000313" key="12">
    <source>
        <dbReference type="EMBL" id="CAF3768529.1"/>
    </source>
</evidence>
<dbReference type="PROSITE" id="PS00518">
    <property type="entry name" value="ZF_RING_1"/>
    <property type="match status" value="1"/>
</dbReference>
<dbReference type="Pfam" id="PF22191">
    <property type="entry name" value="IBR_1"/>
    <property type="match status" value="1"/>
</dbReference>
<evidence type="ECO:0000313" key="14">
    <source>
        <dbReference type="Proteomes" id="UP000663829"/>
    </source>
</evidence>
<sequence length="179" mass="21232">MCNDDGKCPEIDCKIKFGYHTIKYVLQHNHNKEVFDRYDRFYTQQKLEEMYEFIWCAHRCGSGQLNEGQEILNIMTCVKCHRKTCFEHKVEWHEGLTCAQYDEQTNVSVRLTKQWITQNTKSCPGCSAQIEKDAGCDHMTCIKCKHEFCWACLANYNRIRRDGNHRHDQNCKHYSAYNS</sequence>
<evidence type="ECO:0000313" key="13">
    <source>
        <dbReference type="EMBL" id="CAF3964561.1"/>
    </source>
</evidence>
<dbReference type="InterPro" id="IPR002867">
    <property type="entry name" value="IBR_dom"/>
</dbReference>
<protein>
    <recommendedName>
        <fullName evidence="2">RBR-type E3 ubiquitin transferase</fullName>
        <ecNumber evidence="2">2.3.2.31</ecNumber>
    </recommendedName>
</protein>
<keyword evidence="6" id="KW-0863">Zinc-finger</keyword>